<evidence type="ECO:0000313" key="14">
    <source>
        <dbReference type="Proteomes" id="UP001652625"/>
    </source>
</evidence>
<keyword evidence="4 8" id="KW-0863">Zinc-finger</keyword>
<dbReference type="GO" id="GO:0016301">
    <property type="term" value="F:kinase activity"/>
    <property type="evidence" value="ECO:0007669"/>
    <property type="project" value="UniProtKB-KW"/>
</dbReference>
<dbReference type="PROSITE" id="PS00107">
    <property type="entry name" value="PROTEIN_KINASE_ATP"/>
    <property type="match status" value="1"/>
</dbReference>
<proteinExistence type="predicted"/>
<evidence type="ECO:0000256" key="1">
    <source>
        <dbReference type="ARBA" id="ARBA00022527"/>
    </source>
</evidence>
<evidence type="ECO:0000256" key="5">
    <source>
        <dbReference type="ARBA" id="ARBA00022777"/>
    </source>
</evidence>
<dbReference type="Gene3D" id="1.10.510.10">
    <property type="entry name" value="Transferase(Phosphotransferase) domain 1"/>
    <property type="match status" value="1"/>
</dbReference>
<keyword evidence="7 9" id="KW-0067">ATP-binding</keyword>
<dbReference type="Gene3D" id="3.30.40.10">
    <property type="entry name" value="Zinc/RING finger domain, C3HC4 (zinc finger)"/>
    <property type="match status" value="1"/>
</dbReference>
<dbReference type="SMART" id="SM00220">
    <property type="entry name" value="S_TKc"/>
    <property type="match status" value="1"/>
</dbReference>
<dbReference type="Pfam" id="PF00069">
    <property type="entry name" value="Pkinase"/>
    <property type="match status" value="1"/>
</dbReference>
<keyword evidence="14" id="KW-1185">Reference proteome</keyword>
<feature type="domain" description="Protein kinase" evidence="11">
    <location>
        <begin position="719"/>
        <end position="984"/>
    </location>
</feature>
<feature type="domain" description="SWIM-type" evidence="13">
    <location>
        <begin position="82"/>
        <end position="110"/>
    </location>
</feature>
<sequence length="986" mass="111359">MNPNVHHVKTSFNKVEKSDRKRSPSPRFSKRSPSPNVDPHADADMNRVKKQVAKVLKARLYLLEQPGPNSFHIGGDSPDHKYKVIIGPQTCTCGKDQFCVHVLFVMLRVFQIKETDPLLWSRELKNYEVETLFTKYRQRIAALSTKKIQASIFKSKSTQSTVLPSPLVVAGNSSHPFSSIKEEEEVCPICLSDLVEGESMTLCKDGCQNRLHHHCMAVWAEECKRRKEKLNCPLCRTVWKSRRSTSPEKLGQSINSHESHLASVDAPGLPCNEVVPEEYKNLTKSWIEIFGFEAVACLFSRDWKHRESGLRYISRKAVKTLTERRSTTSYVENKHETVQAFTAVLEYVLADPVYNVFIGALRAFRAIISAVQNRTQNEINLFNQAIKPVIEKIILKCADANRRVVIIAIKVLIEFVQGELYALSNGSENFMNLIFICYKINNEELSNWQWWLGRLAFMRRLLDEHGHLVLHCEDDLLNLALPVSPRIDMDLNQFLTSLEENIHTRSTFDDVAIQRLHDIVIFTTSAILSTHKKVHLNALSLLVKCIAISSHDSVAFQRIKKTINDLNHSIKSKLHRHLSSEAQREQHDILNILDDYEDHPDQRGNFDVTLNEDEEKELAEAGASAALTPPASPKNVQKPHVSPPSSAYDPGLKCVRQVEDDEAVALAVALEKSMQRPENVIPEQLIPTDDITLVYIQPVDGRDSETCSPKNVYLENIHWKKGGLLGTGAFSTCYEAMDFKSGRLMAVKQISFCRNCEEEQNKVHEVVLEEISLLTKLKHPNIVSCIGATQHEGHYNLFMELMPGGSISRLLLRFGPFRESVILSYTRQILQALAYLHQHHTLHRDLKGANILVDSTGQIVKLSDFGTAARLLSKCTGTKEFSGQLLGTIPFMAPEVLRGAHYGRKCDIWSLGCCVIEMATSQHPWGTEHSDNHLALMFKIASANCSPSIPQSLGPGLRDLVLRCLEIKESDRPTSHELLQHAIFRI</sequence>
<accession>A0ABM4DG60</accession>
<keyword evidence="3 9" id="KW-0547">Nucleotide-binding</keyword>
<evidence type="ECO:0000256" key="6">
    <source>
        <dbReference type="ARBA" id="ARBA00022833"/>
    </source>
</evidence>
<dbReference type="InterPro" id="IPR016024">
    <property type="entry name" value="ARM-type_fold"/>
</dbReference>
<dbReference type="CDD" id="cd16494">
    <property type="entry name" value="RING-CH-C4HC3_ZSWM2"/>
    <property type="match status" value="1"/>
</dbReference>
<evidence type="ECO:0000256" key="8">
    <source>
        <dbReference type="PROSITE-ProRule" id="PRU00175"/>
    </source>
</evidence>
<keyword evidence="2" id="KW-0808">Transferase</keyword>
<dbReference type="Proteomes" id="UP001652625">
    <property type="component" value="Chromosome 14"/>
</dbReference>
<reference evidence="15" key="1">
    <citation type="submission" date="2025-08" db="UniProtKB">
        <authorList>
            <consortium name="RefSeq"/>
        </authorList>
    </citation>
    <scope>IDENTIFICATION</scope>
</reference>
<dbReference type="RefSeq" id="XP_065673416.1">
    <property type="nucleotide sequence ID" value="XM_065817344.1"/>
</dbReference>
<evidence type="ECO:0000256" key="4">
    <source>
        <dbReference type="ARBA" id="ARBA00022771"/>
    </source>
</evidence>
<name>A0ABM4DG60_HYDVU</name>
<dbReference type="InterPro" id="IPR000719">
    <property type="entry name" value="Prot_kinase_dom"/>
</dbReference>
<evidence type="ECO:0000256" key="2">
    <source>
        <dbReference type="ARBA" id="ARBA00022679"/>
    </source>
</evidence>
<feature type="binding site" evidence="9">
    <location>
        <position position="748"/>
    </location>
    <ligand>
        <name>ATP</name>
        <dbReference type="ChEBI" id="CHEBI:30616"/>
    </ligand>
</feature>
<dbReference type="InterPro" id="IPR007527">
    <property type="entry name" value="Znf_SWIM"/>
</dbReference>
<gene>
    <name evidence="15" type="primary">LOC100202032</name>
</gene>
<evidence type="ECO:0000256" key="9">
    <source>
        <dbReference type="PROSITE-ProRule" id="PRU10141"/>
    </source>
</evidence>
<feature type="compositionally biased region" description="Low complexity" evidence="10">
    <location>
        <begin position="25"/>
        <end position="35"/>
    </location>
</feature>
<dbReference type="PANTHER" id="PTHR11584">
    <property type="entry name" value="SERINE/THREONINE PROTEIN KINASE"/>
    <property type="match status" value="1"/>
</dbReference>
<dbReference type="PANTHER" id="PTHR11584:SF369">
    <property type="entry name" value="MITOGEN-ACTIVATED PROTEIN KINASE KINASE KINASE 19-RELATED"/>
    <property type="match status" value="1"/>
</dbReference>
<organism evidence="14 15">
    <name type="scientific">Hydra vulgaris</name>
    <name type="common">Hydra</name>
    <name type="synonym">Hydra attenuata</name>
    <dbReference type="NCBI Taxonomy" id="6087"/>
    <lineage>
        <taxon>Eukaryota</taxon>
        <taxon>Metazoa</taxon>
        <taxon>Cnidaria</taxon>
        <taxon>Hydrozoa</taxon>
        <taxon>Hydroidolina</taxon>
        <taxon>Anthoathecata</taxon>
        <taxon>Aplanulata</taxon>
        <taxon>Hydridae</taxon>
        <taxon>Hydra</taxon>
    </lineage>
</organism>
<dbReference type="GeneID" id="100202032"/>
<dbReference type="InterPro" id="IPR017441">
    <property type="entry name" value="Protein_kinase_ATP_BS"/>
</dbReference>
<evidence type="ECO:0000256" key="10">
    <source>
        <dbReference type="SAM" id="MobiDB-lite"/>
    </source>
</evidence>
<dbReference type="PROSITE" id="PS50011">
    <property type="entry name" value="PROTEIN_KINASE_DOM"/>
    <property type="match status" value="1"/>
</dbReference>
<evidence type="ECO:0000259" key="12">
    <source>
        <dbReference type="PROSITE" id="PS50089"/>
    </source>
</evidence>
<dbReference type="SUPFAM" id="SSF48371">
    <property type="entry name" value="ARM repeat"/>
    <property type="match status" value="1"/>
</dbReference>
<dbReference type="InterPro" id="IPR011989">
    <property type="entry name" value="ARM-like"/>
</dbReference>
<protein>
    <submittedName>
        <fullName evidence="15">Mitogen-activated protein kinase kinase kinase 1 isoform X4</fullName>
    </submittedName>
</protein>
<dbReference type="PROSITE" id="PS50966">
    <property type="entry name" value="ZF_SWIM"/>
    <property type="match status" value="1"/>
</dbReference>
<keyword evidence="6" id="KW-0862">Zinc</keyword>
<keyword evidence="5 15" id="KW-0418">Kinase</keyword>
<dbReference type="Gene3D" id="1.25.10.10">
    <property type="entry name" value="Leucine-rich Repeat Variant"/>
    <property type="match status" value="1"/>
</dbReference>
<dbReference type="InterPro" id="IPR011009">
    <property type="entry name" value="Kinase-like_dom_sf"/>
</dbReference>
<feature type="domain" description="RING-type" evidence="12">
    <location>
        <begin position="187"/>
        <end position="236"/>
    </location>
</feature>
<evidence type="ECO:0000313" key="15">
    <source>
        <dbReference type="RefSeq" id="XP_065673416.1"/>
    </source>
</evidence>
<feature type="region of interest" description="Disordered" evidence="10">
    <location>
        <begin position="1"/>
        <end position="44"/>
    </location>
</feature>
<dbReference type="SUPFAM" id="SSF56112">
    <property type="entry name" value="Protein kinase-like (PK-like)"/>
    <property type="match status" value="1"/>
</dbReference>
<keyword evidence="1" id="KW-0723">Serine/threonine-protein kinase</keyword>
<evidence type="ECO:0000259" key="11">
    <source>
        <dbReference type="PROSITE" id="PS50011"/>
    </source>
</evidence>
<dbReference type="PROSITE" id="PS50089">
    <property type="entry name" value="ZF_RING_2"/>
    <property type="match status" value="1"/>
</dbReference>
<evidence type="ECO:0000256" key="7">
    <source>
        <dbReference type="ARBA" id="ARBA00022840"/>
    </source>
</evidence>
<feature type="region of interest" description="Disordered" evidence="10">
    <location>
        <begin position="617"/>
        <end position="649"/>
    </location>
</feature>
<dbReference type="Pfam" id="PF21040">
    <property type="entry name" value="CEP104-like_TOG"/>
    <property type="match status" value="1"/>
</dbReference>
<evidence type="ECO:0000256" key="3">
    <source>
        <dbReference type="ARBA" id="ARBA00022741"/>
    </source>
</evidence>
<evidence type="ECO:0000259" key="13">
    <source>
        <dbReference type="PROSITE" id="PS50966"/>
    </source>
</evidence>
<dbReference type="InterPro" id="IPR013083">
    <property type="entry name" value="Znf_RING/FYVE/PHD"/>
</dbReference>
<dbReference type="SUPFAM" id="SSF57850">
    <property type="entry name" value="RING/U-box"/>
    <property type="match status" value="1"/>
</dbReference>
<keyword evidence="4 8" id="KW-0479">Metal-binding</keyword>
<dbReference type="InterPro" id="IPR001841">
    <property type="entry name" value="Znf_RING"/>
</dbReference>